<sequence length="105" mass="11265">MVVGGSHQEILDPGFVLCGHYMQEKTTSVAGASAATGLNIHKGKSKILRYNTACINPITTDGNDLEVVKTFTYLGSIINEHGRSDADVMAQIGKVRAAYLQLKTI</sequence>
<dbReference type="PANTHER" id="PTHR47027">
    <property type="entry name" value="REVERSE TRANSCRIPTASE DOMAIN-CONTAINING PROTEIN"/>
    <property type="match status" value="1"/>
</dbReference>
<protein>
    <submittedName>
        <fullName evidence="1">Uncharacterized protein</fullName>
    </submittedName>
</protein>
<evidence type="ECO:0000313" key="2">
    <source>
        <dbReference type="Proteomes" id="UP000277204"/>
    </source>
</evidence>
<proteinExistence type="predicted"/>
<dbReference type="PANTHER" id="PTHR47027:SF25">
    <property type="entry name" value="REVERSE TRANSCRIPTASE DOMAIN-CONTAINING PROTEIN"/>
    <property type="match status" value="1"/>
</dbReference>
<accession>A0A183LFF5</accession>
<organism evidence="1 2">
    <name type="scientific">Schistosoma margrebowiei</name>
    <dbReference type="NCBI Taxonomy" id="48269"/>
    <lineage>
        <taxon>Eukaryota</taxon>
        <taxon>Metazoa</taxon>
        <taxon>Spiralia</taxon>
        <taxon>Lophotrochozoa</taxon>
        <taxon>Platyhelminthes</taxon>
        <taxon>Trematoda</taxon>
        <taxon>Digenea</taxon>
        <taxon>Strigeidida</taxon>
        <taxon>Schistosomatoidea</taxon>
        <taxon>Schistosomatidae</taxon>
        <taxon>Schistosoma</taxon>
    </lineage>
</organism>
<dbReference type="AlphaFoldDB" id="A0A183LFF5"/>
<name>A0A183LFF5_9TREM</name>
<keyword evidence="2" id="KW-1185">Reference proteome</keyword>
<reference evidence="1 2" key="1">
    <citation type="submission" date="2018-11" db="EMBL/GenBank/DDBJ databases">
        <authorList>
            <consortium name="Pathogen Informatics"/>
        </authorList>
    </citation>
    <scope>NUCLEOTIDE SEQUENCE [LARGE SCALE GENOMIC DNA]</scope>
    <source>
        <strain evidence="1 2">Zambia</strain>
    </source>
</reference>
<gene>
    <name evidence="1" type="ORF">SMRZ_LOCUS2530</name>
</gene>
<evidence type="ECO:0000313" key="1">
    <source>
        <dbReference type="EMBL" id="VDO55231.1"/>
    </source>
</evidence>
<dbReference type="Proteomes" id="UP000277204">
    <property type="component" value="Unassembled WGS sequence"/>
</dbReference>
<dbReference type="EMBL" id="UZAI01000645">
    <property type="protein sequence ID" value="VDO55231.1"/>
    <property type="molecule type" value="Genomic_DNA"/>
</dbReference>